<proteinExistence type="predicted"/>
<organism evidence="5 6">
    <name type="scientific">Streptomyces tendae</name>
    <dbReference type="NCBI Taxonomy" id="1932"/>
    <lineage>
        <taxon>Bacteria</taxon>
        <taxon>Bacillati</taxon>
        <taxon>Actinomycetota</taxon>
        <taxon>Actinomycetes</taxon>
        <taxon>Kitasatosporales</taxon>
        <taxon>Streptomycetaceae</taxon>
        <taxon>Streptomyces</taxon>
    </lineage>
</organism>
<dbReference type="SMART" id="SM00065">
    <property type="entry name" value="GAF"/>
    <property type="match status" value="1"/>
</dbReference>
<protein>
    <submittedName>
        <fullName evidence="5">SpoIIE family protein phosphatase</fullName>
    </submittedName>
</protein>
<sequence>MAEERRRSPNEPASPGAAPGEGPGADPGGGLGADPGQGPAAAPGEGLRSDPGQGPATASGEDSGQGPAAASGEGSGQGPAAAPGQGGADEPYASLLDLPLSSDLNRIGEQLHALARAQRTLQELLQAVVNITGELELPAVLRRIVRTAMDLVGARYGAMGVLDQEGRLLEEFIPLGLTAHELADLEGVELPRGRGLLGHLIHHPEPLRVKDISRHPESAGFPPGHPPMRSLLGVAISVRGRIYGNLYLSERKDGQPFDRHDEGVIRALAGTAGVAIENARLYQQVQHSSEQFQRLLLPRLPDLRPFAAGAAYRPASAPAAVGGDWYDAMLLPGGACAAVIGDVVGHDLRAAADMSQIRNMLRALYYDPGAAPSTSLSRLDRIMNAALDEAPVATALLARLEPADGTWRLRWSSAGHPPPLVLLPDGRVRYLDVEPGLPLGVAPDLPRPDHCRPLPVDSTVVLFTDGLVEVPGQPLDRGLDALAVTASRLVGLAPEDLCRALVAHRPGNGHDDKAVIALRTPPLTSYGSS</sequence>
<dbReference type="EMBL" id="JBIQWK010000004">
    <property type="protein sequence ID" value="MFI0573447.1"/>
    <property type="molecule type" value="Genomic_DNA"/>
</dbReference>
<keyword evidence="1" id="KW-0378">Hydrolase</keyword>
<evidence type="ECO:0000313" key="6">
    <source>
        <dbReference type="Proteomes" id="UP001610810"/>
    </source>
</evidence>
<evidence type="ECO:0000256" key="2">
    <source>
        <dbReference type="SAM" id="MobiDB-lite"/>
    </source>
</evidence>
<name>A0ABW7S1Y3_STRTE</name>
<feature type="compositionally biased region" description="Low complexity" evidence="2">
    <location>
        <begin position="64"/>
        <end position="83"/>
    </location>
</feature>
<evidence type="ECO:0000259" key="3">
    <source>
        <dbReference type="SMART" id="SM00065"/>
    </source>
</evidence>
<reference evidence="5 6" key="1">
    <citation type="submission" date="2024-10" db="EMBL/GenBank/DDBJ databases">
        <authorList>
            <person name="Wannawong T."/>
            <person name="Kuncharoen N."/>
            <person name="Mhuantong W."/>
        </authorList>
    </citation>
    <scope>NUCLEOTIDE SEQUENCE [LARGE SCALE GENOMIC DNA]</scope>
    <source>
        <strain evidence="5 6">CALK1-4</strain>
    </source>
</reference>
<feature type="compositionally biased region" description="Gly residues" evidence="2">
    <location>
        <begin position="19"/>
        <end position="35"/>
    </location>
</feature>
<evidence type="ECO:0000259" key="4">
    <source>
        <dbReference type="SMART" id="SM00331"/>
    </source>
</evidence>
<dbReference type="InterPro" id="IPR052016">
    <property type="entry name" value="Bact_Sigma-Reg"/>
</dbReference>
<dbReference type="SUPFAM" id="SSF81606">
    <property type="entry name" value="PP2C-like"/>
    <property type="match status" value="1"/>
</dbReference>
<dbReference type="PANTHER" id="PTHR43156:SF2">
    <property type="entry name" value="STAGE II SPORULATION PROTEIN E"/>
    <property type="match status" value="1"/>
</dbReference>
<evidence type="ECO:0000313" key="5">
    <source>
        <dbReference type="EMBL" id="MFI0573447.1"/>
    </source>
</evidence>
<dbReference type="Gene3D" id="3.60.40.10">
    <property type="entry name" value="PPM-type phosphatase domain"/>
    <property type="match status" value="1"/>
</dbReference>
<dbReference type="InterPro" id="IPR029016">
    <property type="entry name" value="GAF-like_dom_sf"/>
</dbReference>
<dbReference type="Pfam" id="PF07228">
    <property type="entry name" value="SpoIIE"/>
    <property type="match status" value="1"/>
</dbReference>
<dbReference type="PANTHER" id="PTHR43156">
    <property type="entry name" value="STAGE II SPORULATION PROTEIN E-RELATED"/>
    <property type="match status" value="1"/>
</dbReference>
<dbReference type="RefSeq" id="WP_398351991.1">
    <property type="nucleotide sequence ID" value="NZ_JBIQWK010000004.1"/>
</dbReference>
<dbReference type="Pfam" id="PF13185">
    <property type="entry name" value="GAF_2"/>
    <property type="match status" value="1"/>
</dbReference>
<dbReference type="Proteomes" id="UP001610810">
    <property type="component" value="Unassembled WGS sequence"/>
</dbReference>
<feature type="compositionally biased region" description="Low complexity" evidence="2">
    <location>
        <begin position="36"/>
        <end position="46"/>
    </location>
</feature>
<dbReference type="InterPro" id="IPR001932">
    <property type="entry name" value="PPM-type_phosphatase-like_dom"/>
</dbReference>
<dbReference type="SMART" id="SM00331">
    <property type="entry name" value="PP2C_SIG"/>
    <property type="match status" value="1"/>
</dbReference>
<evidence type="ECO:0000256" key="1">
    <source>
        <dbReference type="ARBA" id="ARBA00022801"/>
    </source>
</evidence>
<dbReference type="SUPFAM" id="SSF55781">
    <property type="entry name" value="GAF domain-like"/>
    <property type="match status" value="1"/>
</dbReference>
<accession>A0ABW7S1Y3</accession>
<dbReference type="Gene3D" id="3.30.450.40">
    <property type="match status" value="1"/>
</dbReference>
<feature type="domain" description="PPM-type phosphatase" evidence="4">
    <location>
        <begin position="306"/>
        <end position="520"/>
    </location>
</feature>
<dbReference type="InterPro" id="IPR003018">
    <property type="entry name" value="GAF"/>
</dbReference>
<gene>
    <name evidence="5" type="ORF">ACH3YB_17650</name>
</gene>
<comment type="caution">
    <text evidence="5">The sequence shown here is derived from an EMBL/GenBank/DDBJ whole genome shotgun (WGS) entry which is preliminary data.</text>
</comment>
<dbReference type="InterPro" id="IPR036457">
    <property type="entry name" value="PPM-type-like_dom_sf"/>
</dbReference>
<feature type="region of interest" description="Disordered" evidence="2">
    <location>
        <begin position="1"/>
        <end position="93"/>
    </location>
</feature>
<feature type="domain" description="GAF" evidence="3">
    <location>
        <begin position="136"/>
        <end position="286"/>
    </location>
</feature>
<keyword evidence="6" id="KW-1185">Reference proteome</keyword>